<evidence type="ECO:0000256" key="3">
    <source>
        <dbReference type="ARBA" id="ARBA00023054"/>
    </source>
</evidence>
<dbReference type="VEuPathDB" id="PlasmoDB:PmUG01_11055300"/>
<keyword evidence="3 6" id="KW-0175">Coiled coil</keyword>
<dbReference type="InterPro" id="IPR032396">
    <property type="entry name" value="SAS-6_N"/>
</dbReference>
<evidence type="ECO:0000313" key="9">
    <source>
        <dbReference type="EMBL" id="SBT79834.1"/>
    </source>
</evidence>
<evidence type="ECO:0000256" key="2">
    <source>
        <dbReference type="ARBA" id="ARBA00022490"/>
    </source>
</evidence>
<evidence type="ECO:0000259" key="8">
    <source>
        <dbReference type="Pfam" id="PF16531"/>
    </source>
</evidence>
<dbReference type="AlphaFoldDB" id="A0A1C3L007"/>
<feature type="region of interest" description="Disordered" evidence="7">
    <location>
        <begin position="105"/>
        <end position="165"/>
    </location>
</feature>
<evidence type="ECO:0000256" key="4">
    <source>
        <dbReference type="ARBA" id="ARBA00023212"/>
    </source>
</evidence>
<protein>
    <submittedName>
        <fullName evidence="9">Spindle assembly abnormal protein 6, putative</fullName>
    </submittedName>
</protein>
<dbReference type="Proteomes" id="UP000219799">
    <property type="component" value="Chromosome 11"/>
</dbReference>
<accession>A0A1C3L007</accession>
<reference evidence="9 10" key="1">
    <citation type="submission" date="2016-06" db="EMBL/GenBank/DDBJ databases">
        <authorList>
            <consortium name="Pathogen Informatics"/>
        </authorList>
    </citation>
    <scope>NUCLEOTIDE SEQUENCE [LARGE SCALE GENOMIC DNA]</scope>
    <source>
        <strain evidence="9">PmlGA01</strain>
    </source>
</reference>
<gene>
    <name evidence="9" type="primary">SAS6</name>
    <name evidence="9" type="ORF">PMLGA01_110043200</name>
</gene>
<sequence length="857" mass="98729">MNTVYNYSECSFSNVEDTKTNANASTITNTYTNSNTNISSNTSTNTNIGNNTNTTINTNPNNYSAVSFSSGYDNYFEGIEKRTDSINMTNESYMYWSSLNSAENNPVQNNTAQSSTVQSSTVQSSTVQSSTVQSNTVQSNTVQSNTVQSNTVQSNTVQSKAKGNYEDINNHKVNIMLNYNNNNIRNNKELAINVKESIAPNDVHHISSCNSNGNANGCGNDCDSVDAPNCLQLYNSIDMSFIYNKYDKNGLIYCKRIKFHLKDERNNDYVVDYLIVKLNTLKTGSGKQYMRLELSDDKNESFFYYLDLFEENYEKIKKEQKLVINFNLFPFKFIDLLEECVLESEQYEDVDDQRLNAVLVLESKSAPETNNYGTNNDSGKFYPSYGNSGSNYRTDRQAKQDWQTRQDEKRNGHPENATLNLVEINQFKELTHLSLILKRADDENVIKYLCNNMKYIKEYNDEVIKKLNDEIINNSNNNKQIKALENTIGNMKDKMKALKCDFSNTLNNDINNLKEEHQKVIERKEEKFNLEYEELKKDLENYKNKCNELNTLKEEHEKHISTLNSKMKLVKNELDEKNINFFKLIKEKENLENEKKELENFKTTFTIEYNNLKSKYEKECESNISQNSSYESIKMSNTTLETELKKYKDRNGKLEKEINIAIDEINKGNDIITKLQTQLKKMKDKLKTKTIEHVNIEKVSSQNVNEITKLQKELNNLQTKLSEKNSAEQVLRREIDNLQRRNEEIVKELNISREVNLRLNKEITNNNLDAYTAKMNNMGGPPNVLPGTNFRVDTNLLDTDLFTKLKANLKNSSPPNCMPAYAMDNNMNNLNLINGKIDTLDISDRYNKPVKFIPPGI</sequence>
<organism evidence="9 10">
    <name type="scientific">Plasmodium malariae</name>
    <dbReference type="NCBI Taxonomy" id="5858"/>
    <lineage>
        <taxon>Eukaryota</taxon>
        <taxon>Sar</taxon>
        <taxon>Alveolata</taxon>
        <taxon>Apicomplexa</taxon>
        <taxon>Aconoidasida</taxon>
        <taxon>Haemosporida</taxon>
        <taxon>Plasmodiidae</taxon>
        <taxon>Plasmodium</taxon>
        <taxon>Plasmodium (Plasmodium)</taxon>
    </lineage>
</organism>
<feature type="region of interest" description="Disordered" evidence="7">
    <location>
        <begin position="368"/>
        <end position="415"/>
    </location>
</feature>
<proteinExistence type="predicted"/>
<evidence type="ECO:0000313" key="10">
    <source>
        <dbReference type="Proteomes" id="UP000219799"/>
    </source>
</evidence>
<name>A0A1C3L007_PLAMA</name>
<dbReference type="Gene3D" id="2.170.210.20">
    <property type="entry name" value="Spindle assembly abnormal protein 6, N-terminal domain"/>
    <property type="match status" value="1"/>
</dbReference>
<feature type="compositionally biased region" description="Polar residues" evidence="7">
    <location>
        <begin position="368"/>
        <end position="378"/>
    </location>
</feature>
<dbReference type="GO" id="GO:0005813">
    <property type="term" value="C:centrosome"/>
    <property type="evidence" value="ECO:0007669"/>
    <property type="project" value="UniProtKB-SubCell"/>
</dbReference>
<comment type="subcellular location">
    <subcellularLocation>
        <location evidence="1">Cytoplasm</location>
        <location evidence="1">Cytoskeleton</location>
        <location evidence="1">Microtubule organizing center</location>
        <location evidence="1">Centrosome</location>
    </subcellularLocation>
</comment>
<evidence type="ECO:0000256" key="7">
    <source>
        <dbReference type="SAM" id="MobiDB-lite"/>
    </source>
</evidence>
<dbReference type="EMBL" id="LT594499">
    <property type="protein sequence ID" value="SBT79834.1"/>
    <property type="molecule type" value="Genomic_DNA"/>
</dbReference>
<keyword evidence="4" id="KW-0206">Cytoskeleton</keyword>
<feature type="domain" description="Spindle assembly abnormal protein 6 N-terminal" evidence="8">
    <location>
        <begin position="252"/>
        <end position="364"/>
    </location>
</feature>
<evidence type="ECO:0000256" key="6">
    <source>
        <dbReference type="SAM" id="Coils"/>
    </source>
</evidence>
<keyword evidence="2" id="KW-0963">Cytoplasm</keyword>
<dbReference type="PANTHER" id="PTHR44281:SF2">
    <property type="entry name" value="SPINDLE ASSEMBLY ABNORMAL PROTEIN 6 HOMOLOG"/>
    <property type="match status" value="1"/>
</dbReference>
<feature type="coiled-coil region" evidence="6">
    <location>
        <begin position="464"/>
        <end position="755"/>
    </location>
</feature>
<evidence type="ECO:0000256" key="5">
    <source>
        <dbReference type="ARBA" id="ARBA00023306"/>
    </source>
</evidence>
<dbReference type="Pfam" id="PF16531">
    <property type="entry name" value="SAS-6_N"/>
    <property type="match status" value="1"/>
</dbReference>
<keyword evidence="5" id="KW-0131">Cell cycle</keyword>
<feature type="compositionally biased region" description="Low complexity" evidence="7">
    <location>
        <begin position="108"/>
        <end position="159"/>
    </location>
</feature>
<feature type="compositionally biased region" description="Basic and acidic residues" evidence="7">
    <location>
        <begin position="393"/>
        <end position="413"/>
    </location>
</feature>
<dbReference type="PANTHER" id="PTHR44281">
    <property type="entry name" value="SPINDLE ASSEMBLY ABNORMAL PROTEIN 6 HOMOLOG"/>
    <property type="match status" value="1"/>
</dbReference>
<evidence type="ECO:0000256" key="1">
    <source>
        <dbReference type="ARBA" id="ARBA00004300"/>
    </source>
</evidence>
<dbReference type="InterPro" id="IPR038558">
    <property type="entry name" value="SAS-6_N_sf"/>
</dbReference>